<dbReference type="SUPFAM" id="SSF56925">
    <property type="entry name" value="OMPA-like"/>
    <property type="match status" value="1"/>
</dbReference>
<comment type="caution">
    <text evidence="3">The sequence shown here is derived from an EMBL/GenBank/DDBJ whole genome shotgun (WGS) entry which is preliminary data.</text>
</comment>
<protein>
    <recommendedName>
        <fullName evidence="2">Outer membrane protein beta-barrel domain-containing protein</fullName>
    </recommendedName>
</protein>
<evidence type="ECO:0000313" key="4">
    <source>
        <dbReference type="Proteomes" id="UP000249248"/>
    </source>
</evidence>
<accession>A0A2W1MZI1</accession>
<reference evidence="3 4" key="1">
    <citation type="submission" date="2018-06" db="EMBL/GenBank/DDBJ databases">
        <title>The draft genome sequence of Crocinitomix sp. SM1701.</title>
        <authorList>
            <person name="Zhang X."/>
        </authorList>
    </citation>
    <scope>NUCLEOTIDE SEQUENCE [LARGE SCALE GENOMIC DNA]</scope>
    <source>
        <strain evidence="3 4">SM1701</strain>
    </source>
</reference>
<feature type="domain" description="Outer membrane protein beta-barrel" evidence="2">
    <location>
        <begin position="24"/>
        <end position="165"/>
    </location>
</feature>
<keyword evidence="1" id="KW-0732">Signal</keyword>
<name>A0A2W1MZI1_9FLAO</name>
<dbReference type="Pfam" id="PF13505">
    <property type="entry name" value="OMP_b-brl"/>
    <property type="match status" value="1"/>
</dbReference>
<keyword evidence="4" id="KW-1185">Reference proteome</keyword>
<organism evidence="3 4">
    <name type="scientific">Putridiphycobacter roseus</name>
    <dbReference type="NCBI Taxonomy" id="2219161"/>
    <lineage>
        <taxon>Bacteria</taxon>
        <taxon>Pseudomonadati</taxon>
        <taxon>Bacteroidota</taxon>
        <taxon>Flavobacteriia</taxon>
        <taxon>Flavobacteriales</taxon>
        <taxon>Crocinitomicaceae</taxon>
        <taxon>Putridiphycobacter</taxon>
    </lineage>
</organism>
<dbReference type="AlphaFoldDB" id="A0A2W1MZI1"/>
<gene>
    <name evidence="3" type="ORF">DNU06_12510</name>
</gene>
<dbReference type="InterPro" id="IPR011250">
    <property type="entry name" value="OMP/PagP_B-barrel"/>
</dbReference>
<dbReference type="Gene3D" id="2.40.160.20">
    <property type="match status" value="1"/>
</dbReference>
<evidence type="ECO:0000259" key="2">
    <source>
        <dbReference type="Pfam" id="PF13505"/>
    </source>
</evidence>
<sequence length="210" mass="23855">MSIKYCCSILFFMIGILGYGQENQDNAGDFQFGVRLNQNINLPQYEEGFGIGVQAKVNVLDNLNIEIYSNIETLDLGNVGNLKQNEFGFSAVVPFLNHKLSPFIFLGANYSNIKVTPVSYLFSNRESESIALNSFGLHAGIGAQYNLNDRLSIALSYRFLYRFDQPIYEVQSSDFGLYLNTAVLPNTEIESKDPMYLQFSLNYRIMKLWN</sequence>
<dbReference type="EMBL" id="QKSB01000007">
    <property type="protein sequence ID" value="PZE16670.1"/>
    <property type="molecule type" value="Genomic_DNA"/>
</dbReference>
<dbReference type="InterPro" id="IPR027385">
    <property type="entry name" value="Beta-barrel_OMP"/>
</dbReference>
<evidence type="ECO:0000313" key="3">
    <source>
        <dbReference type="EMBL" id="PZE16670.1"/>
    </source>
</evidence>
<evidence type="ECO:0000256" key="1">
    <source>
        <dbReference type="ARBA" id="ARBA00022729"/>
    </source>
</evidence>
<proteinExistence type="predicted"/>
<dbReference type="Proteomes" id="UP000249248">
    <property type="component" value="Unassembled WGS sequence"/>
</dbReference>